<name>A0A9W7L7D4_9STRA</name>
<sequence length="94" mass="10306">MRLLKATEDTIFIFVEPRKVNNGASKLGMLVNGVKRTLSGVEKKKNSSLIGGALRSGTLPISKRVKGMVSEVKSADWTESSHLPCNDPYCRNRS</sequence>
<organism evidence="1 2">
    <name type="scientific">Triparma columacea</name>
    <dbReference type="NCBI Taxonomy" id="722753"/>
    <lineage>
        <taxon>Eukaryota</taxon>
        <taxon>Sar</taxon>
        <taxon>Stramenopiles</taxon>
        <taxon>Ochrophyta</taxon>
        <taxon>Bolidophyceae</taxon>
        <taxon>Parmales</taxon>
        <taxon>Triparmaceae</taxon>
        <taxon>Triparma</taxon>
    </lineage>
</organism>
<dbReference type="Proteomes" id="UP001165065">
    <property type="component" value="Unassembled WGS sequence"/>
</dbReference>
<accession>A0A9W7L7D4</accession>
<comment type="caution">
    <text evidence="1">The sequence shown here is derived from an EMBL/GenBank/DDBJ whole genome shotgun (WGS) entry which is preliminary data.</text>
</comment>
<keyword evidence="2" id="KW-1185">Reference proteome</keyword>
<gene>
    <name evidence="1" type="ORF">TrCOL_g10795</name>
</gene>
<proteinExistence type="predicted"/>
<dbReference type="EMBL" id="BRYA01000920">
    <property type="protein sequence ID" value="GMI35698.1"/>
    <property type="molecule type" value="Genomic_DNA"/>
</dbReference>
<protein>
    <submittedName>
        <fullName evidence="1">Uncharacterized protein</fullName>
    </submittedName>
</protein>
<evidence type="ECO:0000313" key="1">
    <source>
        <dbReference type="EMBL" id="GMI35698.1"/>
    </source>
</evidence>
<dbReference type="AlphaFoldDB" id="A0A9W7L7D4"/>
<evidence type="ECO:0000313" key="2">
    <source>
        <dbReference type="Proteomes" id="UP001165065"/>
    </source>
</evidence>
<reference evidence="2" key="1">
    <citation type="journal article" date="2023" name="Commun. Biol.">
        <title>Genome analysis of Parmales, the sister group of diatoms, reveals the evolutionary specialization of diatoms from phago-mixotrophs to photoautotrophs.</title>
        <authorList>
            <person name="Ban H."/>
            <person name="Sato S."/>
            <person name="Yoshikawa S."/>
            <person name="Yamada K."/>
            <person name="Nakamura Y."/>
            <person name="Ichinomiya M."/>
            <person name="Sato N."/>
            <person name="Blanc-Mathieu R."/>
            <person name="Endo H."/>
            <person name="Kuwata A."/>
            <person name="Ogata H."/>
        </authorList>
    </citation>
    <scope>NUCLEOTIDE SEQUENCE [LARGE SCALE GENOMIC DNA]</scope>
</reference>